<evidence type="ECO:0000256" key="3">
    <source>
        <dbReference type="SAM" id="SignalP"/>
    </source>
</evidence>
<dbReference type="AlphaFoldDB" id="A0A914VFZ2"/>
<proteinExistence type="predicted"/>
<evidence type="ECO:0000256" key="1">
    <source>
        <dbReference type="ARBA" id="ARBA00022900"/>
    </source>
</evidence>
<feature type="compositionally biased region" description="Basic and acidic residues" evidence="2">
    <location>
        <begin position="304"/>
        <end position="444"/>
    </location>
</feature>
<feature type="domain" description="TIL" evidence="4">
    <location>
        <begin position="63"/>
        <end position="115"/>
    </location>
</feature>
<dbReference type="Pfam" id="PF01826">
    <property type="entry name" value="TIL"/>
    <property type="match status" value="1"/>
</dbReference>
<dbReference type="SUPFAM" id="SSF57567">
    <property type="entry name" value="Serine protease inhibitors"/>
    <property type="match status" value="1"/>
</dbReference>
<feature type="chain" id="PRO_5037126559" evidence="3">
    <location>
        <begin position="20"/>
        <end position="565"/>
    </location>
</feature>
<evidence type="ECO:0000313" key="6">
    <source>
        <dbReference type="WBParaSite" id="PSAMB.scaffold1958size26422.g15690.t1"/>
    </source>
</evidence>
<evidence type="ECO:0000313" key="5">
    <source>
        <dbReference type="Proteomes" id="UP000887566"/>
    </source>
</evidence>
<keyword evidence="1" id="KW-0646">Protease inhibitor</keyword>
<name>A0A914VFZ2_9BILA</name>
<feature type="region of interest" description="Disordered" evidence="2">
    <location>
        <begin position="300"/>
        <end position="444"/>
    </location>
</feature>
<dbReference type="WBParaSite" id="PSAMB.scaffold1958size26422.g15690.t1">
    <property type="protein sequence ID" value="PSAMB.scaffold1958size26422.g15690.t1"/>
    <property type="gene ID" value="PSAMB.scaffold1958size26422.g15690"/>
</dbReference>
<evidence type="ECO:0000259" key="4">
    <source>
        <dbReference type="Pfam" id="PF01826"/>
    </source>
</evidence>
<evidence type="ECO:0000256" key="2">
    <source>
        <dbReference type="SAM" id="MobiDB-lite"/>
    </source>
</evidence>
<dbReference type="InterPro" id="IPR036084">
    <property type="entry name" value="Ser_inhib-like_sf"/>
</dbReference>
<dbReference type="GO" id="GO:0004867">
    <property type="term" value="F:serine-type endopeptidase inhibitor activity"/>
    <property type="evidence" value="ECO:0007669"/>
    <property type="project" value="UniProtKB-KW"/>
</dbReference>
<dbReference type="Proteomes" id="UP000887566">
    <property type="component" value="Unplaced"/>
</dbReference>
<protein>
    <submittedName>
        <fullName evidence="6">TIL domain-containing protein</fullName>
    </submittedName>
</protein>
<accession>A0A914VFZ2</accession>
<dbReference type="InterPro" id="IPR002919">
    <property type="entry name" value="TIL_dom"/>
</dbReference>
<reference evidence="6" key="1">
    <citation type="submission" date="2022-11" db="UniProtKB">
        <authorList>
            <consortium name="WormBaseParasite"/>
        </authorList>
    </citation>
    <scope>IDENTIFICATION</scope>
</reference>
<dbReference type="CDD" id="cd19941">
    <property type="entry name" value="TIL"/>
    <property type="match status" value="1"/>
</dbReference>
<keyword evidence="1" id="KW-0722">Serine protease inhibitor</keyword>
<keyword evidence="5" id="KW-1185">Reference proteome</keyword>
<keyword evidence="3" id="KW-0732">Signal</keyword>
<sequence length="565" mass="61756">MSLMKVLVVATLALATVGAQNCPVLIFPNPVPDNCQVIVAQGGDGCRAILLVCDQNRGDECRRSNEIFYRCSNECEQSCRNPLPNCNTRCGPPKCQCRPNFLRDGSGNCVPPNQCGVRGFECLFDDHCGFGRRCVNRQCVFRDSPRPPPPDNSFCRSNSDCSRGWDCFDRRCIRWDVDRGCRSNGECFAGRTCVDRRCIRPGNRCDGDRDCFGRDECVRGLCEQRRDRFECNSDRDCRPGNECQRGRCSQRGPGRCNRDFDCDRNEACNNGRCEQRRDQGNCRSDRDCFRGNCVFGRCVNGGGRPDRPDGGRPDRPHGGRPDRPDGGRPDRPDGGRPDRPDGGRPDRPDGGRPDRPDGGRRDGGRPDGSRPDGGRPDRPEGGRPDGGRRDGGRPDGGRPDGGRPDGGRPDGGRPDRPDGERPDRGNRGGERRLAASEDDVNPDHVDIRGCDGGCDERNQECRNGRCVDFGDEDTHDRVTAVPSLPRNARPRQDSVVLIGGRTVTAIAVGTVTITDAIAITITAIVPAIVPVIVPAIVPATAVAAVEGKTVLVEMTNSKKSWDKSS</sequence>
<dbReference type="Gene3D" id="2.10.25.10">
    <property type="entry name" value="Laminin"/>
    <property type="match status" value="1"/>
</dbReference>
<organism evidence="5 6">
    <name type="scientific">Plectus sambesii</name>
    <dbReference type="NCBI Taxonomy" id="2011161"/>
    <lineage>
        <taxon>Eukaryota</taxon>
        <taxon>Metazoa</taxon>
        <taxon>Ecdysozoa</taxon>
        <taxon>Nematoda</taxon>
        <taxon>Chromadorea</taxon>
        <taxon>Plectida</taxon>
        <taxon>Plectina</taxon>
        <taxon>Plectoidea</taxon>
        <taxon>Plectidae</taxon>
        <taxon>Plectus</taxon>
    </lineage>
</organism>
<feature type="signal peptide" evidence="3">
    <location>
        <begin position="1"/>
        <end position="19"/>
    </location>
</feature>